<dbReference type="Gene3D" id="1.25.40.20">
    <property type="entry name" value="Ankyrin repeat-containing domain"/>
    <property type="match status" value="1"/>
</dbReference>
<keyword evidence="4" id="KW-0732">Signal</keyword>
<feature type="signal peptide" evidence="4">
    <location>
        <begin position="1"/>
        <end position="20"/>
    </location>
</feature>
<reference evidence="5 6" key="1">
    <citation type="submission" date="2016-10" db="EMBL/GenBank/DDBJ databases">
        <authorList>
            <person name="de Groot N.N."/>
        </authorList>
    </citation>
    <scope>NUCLEOTIDE SEQUENCE [LARGE SCALE GENOMIC DNA]</scope>
    <source>
        <strain evidence="5 6">MAR_2009_71</strain>
    </source>
</reference>
<evidence type="ECO:0000313" key="5">
    <source>
        <dbReference type="EMBL" id="SEB79621.1"/>
    </source>
</evidence>
<dbReference type="EMBL" id="FNTB01000001">
    <property type="protein sequence ID" value="SEB79621.1"/>
    <property type="molecule type" value="Genomic_DNA"/>
</dbReference>
<evidence type="ECO:0000256" key="1">
    <source>
        <dbReference type="ARBA" id="ARBA00022737"/>
    </source>
</evidence>
<feature type="repeat" description="ANK" evidence="3">
    <location>
        <begin position="136"/>
        <end position="168"/>
    </location>
</feature>
<feature type="chain" id="PRO_5010384355" evidence="4">
    <location>
        <begin position="21"/>
        <end position="430"/>
    </location>
</feature>
<dbReference type="SUPFAM" id="SSF48403">
    <property type="entry name" value="Ankyrin repeat"/>
    <property type="match status" value="1"/>
</dbReference>
<proteinExistence type="predicted"/>
<accession>A0A1H4M948</accession>
<organism evidence="5 6">
    <name type="scientific">Maribacter dokdonensis</name>
    <dbReference type="NCBI Taxonomy" id="320912"/>
    <lineage>
        <taxon>Bacteria</taxon>
        <taxon>Pseudomonadati</taxon>
        <taxon>Bacteroidota</taxon>
        <taxon>Flavobacteriia</taxon>
        <taxon>Flavobacteriales</taxon>
        <taxon>Flavobacteriaceae</taxon>
        <taxon>Maribacter</taxon>
    </lineage>
</organism>
<feature type="repeat" description="ANK" evidence="3">
    <location>
        <begin position="103"/>
        <end position="135"/>
    </location>
</feature>
<dbReference type="RefSeq" id="WP_074671626.1">
    <property type="nucleotide sequence ID" value="NZ_FNTB01000001.1"/>
</dbReference>
<keyword evidence="2 3" id="KW-0040">ANK repeat</keyword>
<dbReference type="AlphaFoldDB" id="A0A1H4M948"/>
<gene>
    <name evidence="5" type="ORF">SAMN05192540_1567</name>
</gene>
<sequence length="430" mass="47525">MKITAFILVLTFFSFTNIFAQSDPFSKIKTPDDATAYLKLISENFKAGDEKLLPTLIKKGADVEVINKFGVTPLLCMVLANSYEGTQILLDASANPNVTKPKTGGTPLFFAAQMNNLKIVQALINAKADVNRTNSRGLTPLFIACVKNAKEIAALLLNSGANPNISDTKKQTSPLHIAAERNNIAIMMYLMKAKANIDAQTSNGATPLFMAASKGHALAVQTLLIAKANKHLTATIDKTTRSPLLEAQAQKHGNIVTLLNKGLPRCNKSFEQGIWDVFVMADYYSIKLTFDKVDQSLSYATSLTFERSPNGRYSFDTNLGVRFGVHQIFVDGIKVFEGKFKRQSNGKSLKIKLPSIDLKTLQKLTKGKMAELRIMQEQYKKAAVQKHTFKFPLGEDLRKAFYKAENELKIITLEKNEGRCYQPKGLFGGL</sequence>
<keyword evidence="1" id="KW-0677">Repeat</keyword>
<protein>
    <submittedName>
        <fullName evidence="5">Ankyrin repeat</fullName>
    </submittedName>
</protein>
<dbReference type="InterPro" id="IPR002110">
    <property type="entry name" value="Ankyrin_rpt"/>
</dbReference>
<dbReference type="PANTHER" id="PTHR24171">
    <property type="entry name" value="ANKYRIN REPEAT DOMAIN-CONTAINING PROTEIN 39-RELATED"/>
    <property type="match status" value="1"/>
</dbReference>
<dbReference type="InterPro" id="IPR036770">
    <property type="entry name" value="Ankyrin_rpt-contain_sf"/>
</dbReference>
<dbReference type="PROSITE" id="PS50088">
    <property type="entry name" value="ANK_REPEAT"/>
    <property type="match status" value="4"/>
</dbReference>
<dbReference type="OrthoDB" id="407974at2"/>
<evidence type="ECO:0000256" key="2">
    <source>
        <dbReference type="ARBA" id="ARBA00023043"/>
    </source>
</evidence>
<dbReference type="PROSITE" id="PS50297">
    <property type="entry name" value="ANK_REP_REGION"/>
    <property type="match status" value="3"/>
</dbReference>
<evidence type="ECO:0000256" key="4">
    <source>
        <dbReference type="SAM" id="SignalP"/>
    </source>
</evidence>
<dbReference type="SMART" id="SM00248">
    <property type="entry name" value="ANK"/>
    <property type="match status" value="6"/>
</dbReference>
<feature type="repeat" description="ANK" evidence="3">
    <location>
        <begin position="170"/>
        <end position="202"/>
    </location>
</feature>
<dbReference type="Pfam" id="PF12796">
    <property type="entry name" value="Ank_2"/>
    <property type="match status" value="2"/>
</dbReference>
<feature type="repeat" description="ANK" evidence="3">
    <location>
        <begin position="203"/>
        <end position="235"/>
    </location>
</feature>
<evidence type="ECO:0000256" key="3">
    <source>
        <dbReference type="PROSITE-ProRule" id="PRU00023"/>
    </source>
</evidence>
<evidence type="ECO:0000313" key="6">
    <source>
        <dbReference type="Proteomes" id="UP000183038"/>
    </source>
</evidence>
<dbReference type="Proteomes" id="UP000183038">
    <property type="component" value="Unassembled WGS sequence"/>
</dbReference>
<name>A0A1H4M948_9FLAO</name>